<dbReference type="InterPro" id="IPR035971">
    <property type="entry name" value="CBD_sf"/>
</dbReference>
<dbReference type="Pfam" id="PF00734">
    <property type="entry name" value="CBM_1"/>
    <property type="match status" value="1"/>
</dbReference>
<dbReference type="PANTHER" id="PTHR35606">
    <property type="entry name" value="CELLULOSE-BINDING FAMILY II PROTEIN"/>
    <property type="match status" value="1"/>
</dbReference>
<dbReference type="Proteomes" id="UP000297595">
    <property type="component" value="Unassembled WGS sequence"/>
</dbReference>
<accession>A0A7C8PS85</accession>
<name>A0A7C8PS85_ORBOL</name>
<reference evidence="1 2" key="1">
    <citation type="submission" date="2019-03" db="EMBL/GenBank/DDBJ databases">
        <title>Nematode-trapping fungi genome.</title>
        <authorList>
            <person name="Vidal-Diez De Ulzurrun G."/>
        </authorList>
    </citation>
    <scope>NUCLEOTIDE SEQUENCE [LARGE SCALE GENOMIC DNA]</scope>
    <source>
        <strain evidence="1 2">TWF154</strain>
    </source>
</reference>
<dbReference type="OrthoDB" id="94998at2759"/>
<dbReference type="InterPro" id="IPR000254">
    <property type="entry name" value="CBD"/>
</dbReference>
<evidence type="ECO:0000313" key="2">
    <source>
        <dbReference type="Proteomes" id="UP000297595"/>
    </source>
</evidence>
<comment type="caution">
    <text evidence="1">The sequence shown here is derived from an EMBL/GenBank/DDBJ whole genome shotgun (WGS) entry which is preliminary data.</text>
</comment>
<dbReference type="SMART" id="SM00236">
    <property type="entry name" value="fCBD"/>
    <property type="match status" value="1"/>
</dbReference>
<dbReference type="GO" id="GO:0005975">
    <property type="term" value="P:carbohydrate metabolic process"/>
    <property type="evidence" value="ECO:0007669"/>
    <property type="project" value="InterPro"/>
</dbReference>
<organism evidence="1 2">
    <name type="scientific">Orbilia oligospora</name>
    <name type="common">Nematode-trapping fungus</name>
    <name type="synonym">Arthrobotrys oligospora</name>
    <dbReference type="NCBI Taxonomy" id="2813651"/>
    <lineage>
        <taxon>Eukaryota</taxon>
        <taxon>Fungi</taxon>
        <taxon>Dikarya</taxon>
        <taxon>Ascomycota</taxon>
        <taxon>Pezizomycotina</taxon>
        <taxon>Orbiliomycetes</taxon>
        <taxon>Orbiliales</taxon>
        <taxon>Orbiliaceae</taxon>
        <taxon>Orbilia</taxon>
    </lineage>
</organism>
<gene>
    <name evidence="1" type="ORF">EYR41_008677</name>
</gene>
<dbReference type="PROSITE" id="PS51164">
    <property type="entry name" value="CBM1_2"/>
    <property type="match status" value="1"/>
</dbReference>
<dbReference type="EMBL" id="SOZJ01000005">
    <property type="protein sequence ID" value="TGJ67098.1"/>
    <property type="molecule type" value="Genomic_DNA"/>
</dbReference>
<dbReference type="SUPFAM" id="SSF57180">
    <property type="entry name" value="Cellulose-binding domain"/>
    <property type="match status" value="1"/>
</dbReference>
<dbReference type="GO" id="GO:0005576">
    <property type="term" value="C:extracellular region"/>
    <property type="evidence" value="ECO:0007669"/>
    <property type="project" value="InterPro"/>
</dbReference>
<proteinExistence type="predicted"/>
<dbReference type="PROSITE" id="PS00562">
    <property type="entry name" value="CBM1_1"/>
    <property type="match status" value="1"/>
</dbReference>
<protein>
    <submittedName>
        <fullName evidence="1">Uncharacterized protein</fullName>
    </submittedName>
</protein>
<sequence length="388" mass="42663">MAFGLFHGFYISTRLSNIYIYTHNAIESETMHFSRLLQDSLVLTLGLASLAAAMPKQIVARQTTWNPPSNLVLPLSQVWDHQVATYSNALGFKNYGYDQVIANGGYLNFCVRWDSSQNLSEAQRAQILTALQRSVKKWIDWLVGFDGFPYSSVPVKIVGYAVRNTAQLQGSTSGYDVYTTKDSGGIPECDPRCGRFFHQDGNYNSCPGGAARHYDQSLWLTDGFGGGAGGDWGQRIGTEYFLGQLNSENIHILLHEIGHTFALDDFYDWTPTGVSNFIMLAGSSSVITDFDGWMLRDWWRHLKTRYNLGTPVTTTTTRSTTTAARTTTPVTTTTAVRTTTTTTRATTTGSSSGGSPLWGQCGGANWSGPTTCAQGTCTYSNPYYSQCL</sequence>
<dbReference type="GO" id="GO:0030248">
    <property type="term" value="F:cellulose binding"/>
    <property type="evidence" value="ECO:0007669"/>
    <property type="project" value="InterPro"/>
</dbReference>
<dbReference type="PANTHER" id="PTHR35606:SF4">
    <property type="entry name" value="CELLULOSE-BINDING FAMILY II PROTEIN"/>
    <property type="match status" value="1"/>
</dbReference>
<dbReference type="AlphaFoldDB" id="A0A7C8PS85"/>
<evidence type="ECO:0000313" key="1">
    <source>
        <dbReference type="EMBL" id="TGJ67098.1"/>
    </source>
</evidence>